<proteinExistence type="predicted"/>
<keyword evidence="3" id="KW-1185">Reference proteome</keyword>
<sequence>MNESELKLRSQKPAMDSATADEPKVASPPINGDKTGEDSPASFITLPVASKSAQSTMPPRNRYQLRRRVVLNPAKPKIDEDDAPNGADLSPADSSSVSSVNPDMLGDEIVVGTHGDGDKPSPLRVVSDTEDRDSTNLDDEEPVSHYPKRKRASQYSDLGEDKMDTSVNEEVNDIGTPRGSQGKPTPTSGRDSKIITLGYWRDSPIPHAKGKHAVIGFMDLRSM</sequence>
<gene>
    <name evidence="2" type="ORF">NPX13_g5147</name>
</gene>
<dbReference type="EMBL" id="JANPWZ010000790">
    <property type="protein sequence ID" value="KAJ3572140.1"/>
    <property type="molecule type" value="Genomic_DNA"/>
</dbReference>
<dbReference type="VEuPathDB" id="FungiDB:F4678DRAFT_35325"/>
<evidence type="ECO:0000256" key="1">
    <source>
        <dbReference type="SAM" id="MobiDB-lite"/>
    </source>
</evidence>
<protein>
    <submittedName>
        <fullName evidence="2">Uncharacterized protein</fullName>
    </submittedName>
</protein>
<accession>A0A9W8NEZ3</accession>
<feature type="compositionally biased region" description="Basic and acidic residues" evidence="1">
    <location>
        <begin position="115"/>
        <end position="135"/>
    </location>
</feature>
<organism evidence="2 3">
    <name type="scientific">Xylaria arbuscula</name>
    <dbReference type="NCBI Taxonomy" id="114810"/>
    <lineage>
        <taxon>Eukaryota</taxon>
        <taxon>Fungi</taxon>
        <taxon>Dikarya</taxon>
        <taxon>Ascomycota</taxon>
        <taxon>Pezizomycotina</taxon>
        <taxon>Sordariomycetes</taxon>
        <taxon>Xylariomycetidae</taxon>
        <taxon>Xylariales</taxon>
        <taxon>Xylariaceae</taxon>
        <taxon>Xylaria</taxon>
    </lineage>
</organism>
<dbReference type="Proteomes" id="UP001148614">
    <property type="component" value="Unassembled WGS sequence"/>
</dbReference>
<comment type="caution">
    <text evidence="2">The sequence shown here is derived from an EMBL/GenBank/DDBJ whole genome shotgun (WGS) entry which is preliminary data.</text>
</comment>
<evidence type="ECO:0000313" key="3">
    <source>
        <dbReference type="Proteomes" id="UP001148614"/>
    </source>
</evidence>
<evidence type="ECO:0000313" key="2">
    <source>
        <dbReference type="EMBL" id="KAJ3572140.1"/>
    </source>
</evidence>
<feature type="compositionally biased region" description="Polar residues" evidence="1">
    <location>
        <begin position="178"/>
        <end position="189"/>
    </location>
</feature>
<feature type="region of interest" description="Disordered" evidence="1">
    <location>
        <begin position="1"/>
        <end position="192"/>
    </location>
</feature>
<dbReference type="AlphaFoldDB" id="A0A9W8NEZ3"/>
<name>A0A9W8NEZ3_9PEZI</name>
<reference evidence="2" key="1">
    <citation type="submission" date="2022-07" db="EMBL/GenBank/DDBJ databases">
        <title>Genome Sequence of Xylaria arbuscula.</title>
        <authorList>
            <person name="Buettner E."/>
        </authorList>
    </citation>
    <scope>NUCLEOTIDE SEQUENCE</scope>
    <source>
        <strain evidence="2">VT107</strain>
    </source>
</reference>